<protein>
    <submittedName>
        <fullName evidence="1">Uncharacterized protein</fullName>
    </submittedName>
</protein>
<accession>A0ABW4GU28</accession>
<dbReference type="RefSeq" id="WP_219533937.1">
    <property type="nucleotide sequence ID" value="NZ_JAHKRM010000020.1"/>
</dbReference>
<evidence type="ECO:0000313" key="2">
    <source>
        <dbReference type="Proteomes" id="UP001597097"/>
    </source>
</evidence>
<name>A0ABW4GU28_9ACTN</name>
<reference evidence="2" key="1">
    <citation type="journal article" date="2019" name="Int. J. Syst. Evol. Microbiol.">
        <title>The Global Catalogue of Microorganisms (GCM) 10K type strain sequencing project: providing services to taxonomists for standard genome sequencing and annotation.</title>
        <authorList>
            <consortium name="The Broad Institute Genomics Platform"/>
            <consortium name="The Broad Institute Genome Sequencing Center for Infectious Disease"/>
            <person name="Wu L."/>
            <person name="Ma J."/>
        </authorList>
    </citation>
    <scope>NUCLEOTIDE SEQUENCE [LARGE SCALE GENOMIC DNA]</scope>
    <source>
        <strain evidence="2">CGMCC 1.15399</strain>
    </source>
</reference>
<keyword evidence="2" id="KW-1185">Reference proteome</keyword>
<proteinExistence type="predicted"/>
<evidence type="ECO:0000313" key="1">
    <source>
        <dbReference type="EMBL" id="MFD1545641.1"/>
    </source>
</evidence>
<dbReference type="EMBL" id="JBHUCM010000048">
    <property type="protein sequence ID" value="MFD1545641.1"/>
    <property type="molecule type" value="Genomic_DNA"/>
</dbReference>
<organism evidence="1 2">
    <name type="scientific">Nonomuraea guangzhouensis</name>
    <dbReference type="NCBI Taxonomy" id="1291555"/>
    <lineage>
        <taxon>Bacteria</taxon>
        <taxon>Bacillati</taxon>
        <taxon>Actinomycetota</taxon>
        <taxon>Actinomycetes</taxon>
        <taxon>Streptosporangiales</taxon>
        <taxon>Streptosporangiaceae</taxon>
        <taxon>Nonomuraea</taxon>
    </lineage>
</organism>
<gene>
    <name evidence="1" type="ORF">ACFSJ0_51975</name>
</gene>
<dbReference type="Proteomes" id="UP001597097">
    <property type="component" value="Unassembled WGS sequence"/>
</dbReference>
<sequence>MTEDTDLFFGTAHVRGAEAIKAVFVKIDEPRAYYLDDGEPLQIRAIRITAGPLDRPVRAHAAVAARARRG</sequence>
<comment type="caution">
    <text evidence="1">The sequence shown here is derived from an EMBL/GenBank/DDBJ whole genome shotgun (WGS) entry which is preliminary data.</text>
</comment>